<feature type="region of interest" description="Disordered" evidence="1">
    <location>
        <begin position="183"/>
        <end position="243"/>
    </location>
</feature>
<evidence type="ECO:0000256" key="1">
    <source>
        <dbReference type="SAM" id="MobiDB-lite"/>
    </source>
</evidence>
<proteinExistence type="predicted"/>
<dbReference type="Proteomes" id="UP000076798">
    <property type="component" value="Unassembled WGS sequence"/>
</dbReference>
<keyword evidence="2" id="KW-0812">Transmembrane</keyword>
<dbReference type="PANTHER" id="PTHR28229:SF1">
    <property type="entry name" value="TRANSLOCATION PROTEIN SEC66"/>
    <property type="match status" value="1"/>
</dbReference>
<accession>A0A166IU48</accession>
<organism evidence="3 4">
    <name type="scientific">Sistotremastrum suecicum HHB10207 ss-3</name>
    <dbReference type="NCBI Taxonomy" id="1314776"/>
    <lineage>
        <taxon>Eukaryota</taxon>
        <taxon>Fungi</taxon>
        <taxon>Dikarya</taxon>
        <taxon>Basidiomycota</taxon>
        <taxon>Agaricomycotina</taxon>
        <taxon>Agaricomycetes</taxon>
        <taxon>Sistotremastrales</taxon>
        <taxon>Sistotremastraceae</taxon>
        <taxon>Sistotremastrum</taxon>
    </lineage>
</organism>
<dbReference type="GO" id="GO:0031204">
    <property type="term" value="P:post-translational protein targeting to membrane, translocation"/>
    <property type="evidence" value="ECO:0007669"/>
    <property type="project" value="InterPro"/>
</dbReference>
<evidence type="ECO:0000313" key="3">
    <source>
        <dbReference type="EMBL" id="KZT44076.1"/>
    </source>
</evidence>
<reference evidence="3 4" key="1">
    <citation type="journal article" date="2016" name="Mol. Biol. Evol.">
        <title>Comparative Genomics of Early-Diverging Mushroom-Forming Fungi Provides Insights into the Origins of Lignocellulose Decay Capabilities.</title>
        <authorList>
            <person name="Nagy L.G."/>
            <person name="Riley R."/>
            <person name="Tritt A."/>
            <person name="Adam C."/>
            <person name="Daum C."/>
            <person name="Floudas D."/>
            <person name="Sun H."/>
            <person name="Yadav J.S."/>
            <person name="Pangilinan J."/>
            <person name="Larsson K.H."/>
            <person name="Matsuura K."/>
            <person name="Barry K."/>
            <person name="Labutti K."/>
            <person name="Kuo R."/>
            <person name="Ohm R.A."/>
            <person name="Bhattacharya S.S."/>
            <person name="Shirouzu T."/>
            <person name="Yoshinaga Y."/>
            <person name="Martin F.M."/>
            <person name="Grigoriev I.V."/>
            <person name="Hibbett D.S."/>
        </authorList>
    </citation>
    <scope>NUCLEOTIDE SEQUENCE [LARGE SCALE GENOMIC DNA]</scope>
    <source>
        <strain evidence="3 4">HHB10207 ss-3</strain>
    </source>
</reference>
<gene>
    <name evidence="3" type="ORF">SISSUDRAFT_1124233</name>
</gene>
<keyword evidence="4" id="KW-1185">Reference proteome</keyword>
<dbReference type="PANTHER" id="PTHR28229">
    <property type="entry name" value="TRANSLOCATION PROTEIN SEC66"/>
    <property type="match status" value="1"/>
</dbReference>
<dbReference type="OrthoDB" id="73168at2759"/>
<dbReference type="AlphaFoldDB" id="A0A166IU48"/>
<evidence type="ECO:0000256" key="2">
    <source>
        <dbReference type="SAM" id="Phobius"/>
    </source>
</evidence>
<feature type="compositionally biased region" description="Low complexity" evidence="1">
    <location>
        <begin position="196"/>
        <end position="205"/>
    </location>
</feature>
<keyword evidence="2" id="KW-1133">Transmembrane helix</keyword>
<name>A0A166IU48_9AGAM</name>
<feature type="compositionally biased region" description="Low complexity" evidence="1">
    <location>
        <begin position="219"/>
        <end position="232"/>
    </location>
</feature>
<dbReference type="Pfam" id="PF09802">
    <property type="entry name" value="Sec66"/>
    <property type="match status" value="1"/>
</dbReference>
<feature type="transmembrane region" description="Helical" evidence="2">
    <location>
        <begin position="6"/>
        <end position="25"/>
    </location>
</feature>
<sequence>MASILAPVLYVAILLGSLLIFSRVYRRRLASQRKFDPWFPSHPERDLYVTLLQQSNPPAPDAVLKAALLRRAAADLVRIQRIREDKQALQALIQKGSVGDDLWNSCLAAEKELEAELIEVVGEANTFHEQWGQIIFATASELNANEKIKAVLMNMPKMRAEAELKYGLSKTITAGPVAGAVAAAASPSNPAPPVASPSTPASASLSPPPSSNGFDPSDAESSTSAGASSSGKQTKKKGKKRKT</sequence>
<evidence type="ECO:0008006" key="5">
    <source>
        <dbReference type="Google" id="ProtNLM"/>
    </source>
</evidence>
<dbReference type="InterPro" id="IPR018624">
    <property type="entry name" value="Sec66"/>
</dbReference>
<dbReference type="EMBL" id="KV428005">
    <property type="protein sequence ID" value="KZT44076.1"/>
    <property type="molecule type" value="Genomic_DNA"/>
</dbReference>
<protein>
    <recommendedName>
        <fullName evidence="5">Translocation protein sec66</fullName>
    </recommendedName>
</protein>
<feature type="compositionally biased region" description="Basic residues" evidence="1">
    <location>
        <begin position="233"/>
        <end position="243"/>
    </location>
</feature>
<dbReference type="GO" id="GO:0031207">
    <property type="term" value="C:Sec62/Sec63 complex"/>
    <property type="evidence" value="ECO:0007669"/>
    <property type="project" value="InterPro"/>
</dbReference>
<dbReference type="STRING" id="1314776.A0A166IU48"/>
<evidence type="ECO:0000313" key="4">
    <source>
        <dbReference type="Proteomes" id="UP000076798"/>
    </source>
</evidence>
<keyword evidence="2" id="KW-0472">Membrane</keyword>